<organism evidence="1 2">
    <name type="scientific">Lindgomyces ingoldianus</name>
    <dbReference type="NCBI Taxonomy" id="673940"/>
    <lineage>
        <taxon>Eukaryota</taxon>
        <taxon>Fungi</taxon>
        <taxon>Dikarya</taxon>
        <taxon>Ascomycota</taxon>
        <taxon>Pezizomycotina</taxon>
        <taxon>Dothideomycetes</taxon>
        <taxon>Pleosporomycetidae</taxon>
        <taxon>Pleosporales</taxon>
        <taxon>Lindgomycetaceae</taxon>
        <taxon>Lindgomyces</taxon>
    </lineage>
</organism>
<evidence type="ECO:0000313" key="1">
    <source>
        <dbReference type="EMBL" id="KAF2472990.1"/>
    </source>
</evidence>
<name>A0ACB6R2I6_9PLEO</name>
<proteinExistence type="predicted"/>
<reference evidence="1" key="1">
    <citation type="journal article" date="2020" name="Stud. Mycol.">
        <title>101 Dothideomycetes genomes: a test case for predicting lifestyles and emergence of pathogens.</title>
        <authorList>
            <person name="Haridas S."/>
            <person name="Albert R."/>
            <person name="Binder M."/>
            <person name="Bloem J."/>
            <person name="Labutti K."/>
            <person name="Salamov A."/>
            <person name="Andreopoulos B."/>
            <person name="Baker S."/>
            <person name="Barry K."/>
            <person name="Bills G."/>
            <person name="Bluhm B."/>
            <person name="Cannon C."/>
            <person name="Castanera R."/>
            <person name="Culley D."/>
            <person name="Daum C."/>
            <person name="Ezra D."/>
            <person name="Gonzalez J."/>
            <person name="Henrissat B."/>
            <person name="Kuo A."/>
            <person name="Liang C."/>
            <person name="Lipzen A."/>
            <person name="Lutzoni F."/>
            <person name="Magnuson J."/>
            <person name="Mondo S."/>
            <person name="Nolan M."/>
            <person name="Ohm R."/>
            <person name="Pangilinan J."/>
            <person name="Park H.-J."/>
            <person name="Ramirez L."/>
            <person name="Alfaro M."/>
            <person name="Sun H."/>
            <person name="Tritt A."/>
            <person name="Yoshinaga Y."/>
            <person name="Zwiers L.-H."/>
            <person name="Turgeon B."/>
            <person name="Goodwin S."/>
            <person name="Spatafora J."/>
            <person name="Crous P."/>
            <person name="Grigoriev I."/>
        </authorList>
    </citation>
    <scope>NUCLEOTIDE SEQUENCE</scope>
    <source>
        <strain evidence="1">ATCC 200398</strain>
    </source>
</reference>
<keyword evidence="2" id="KW-1185">Reference proteome</keyword>
<evidence type="ECO:0000313" key="2">
    <source>
        <dbReference type="Proteomes" id="UP000799755"/>
    </source>
</evidence>
<sequence length="337" mass="38866">MAFMPFDHFDAFPDGLVTPLDALGANYFDELIPVITDQGTLYVNFLAIQHCLPRIARKVEYRGEVDARAVAGEVSRKSRGMIPHQLSMLAVRRVFFLLERYDTAFESFKAGLIKELFDCMMRDIEQPVRDGGLTHCRRRFTAFSLLAGYAKSQHIAAALVNFFCTNNIHVMRHERTHNLGDWVIAIESLRHLVHHSDISMCVQHLYAKREKVMYHVSQCHNPGRHRILRLLDDIFNQSSDYGMYDDFRGRTPNRRMWKHGLPRFNSAPHYLTSSHYSGQELLLAPSVYDPMELPLTSPHMGMPVMEGDIIDDLVARQGMLEDEVTRIQLQMHYGMPM</sequence>
<gene>
    <name evidence="1" type="ORF">BDR25DRAFT_366224</name>
</gene>
<comment type="caution">
    <text evidence="1">The sequence shown here is derived from an EMBL/GenBank/DDBJ whole genome shotgun (WGS) entry which is preliminary data.</text>
</comment>
<protein>
    <submittedName>
        <fullName evidence="1">Uncharacterized protein</fullName>
    </submittedName>
</protein>
<dbReference type="Proteomes" id="UP000799755">
    <property type="component" value="Unassembled WGS sequence"/>
</dbReference>
<dbReference type="EMBL" id="MU003501">
    <property type="protein sequence ID" value="KAF2472990.1"/>
    <property type="molecule type" value="Genomic_DNA"/>
</dbReference>
<accession>A0ACB6R2I6</accession>